<dbReference type="WBParaSite" id="L893_g28334.t1">
    <property type="protein sequence ID" value="L893_g28334.t1"/>
    <property type="gene ID" value="L893_g28334"/>
</dbReference>
<protein>
    <submittedName>
        <fullName evidence="4">Secreted protein</fullName>
    </submittedName>
</protein>
<name>A0A1I7ZNT9_9BILA</name>
<keyword evidence="2" id="KW-0732">Signal</keyword>
<feature type="region of interest" description="Disordered" evidence="1">
    <location>
        <begin position="67"/>
        <end position="103"/>
    </location>
</feature>
<accession>A0A1I7ZNT9</accession>
<proteinExistence type="predicted"/>
<organism evidence="3 4">
    <name type="scientific">Steinernema glaseri</name>
    <dbReference type="NCBI Taxonomy" id="37863"/>
    <lineage>
        <taxon>Eukaryota</taxon>
        <taxon>Metazoa</taxon>
        <taxon>Ecdysozoa</taxon>
        <taxon>Nematoda</taxon>
        <taxon>Chromadorea</taxon>
        <taxon>Rhabditida</taxon>
        <taxon>Tylenchina</taxon>
        <taxon>Panagrolaimomorpha</taxon>
        <taxon>Strongyloidoidea</taxon>
        <taxon>Steinernematidae</taxon>
        <taxon>Steinernema</taxon>
    </lineage>
</organism>
<evidence type="ECO:0000313" key="3">
    <source>
        <dbReference type="Proteomes" id="UP000095287"/>
    </source>
</evidence>
<feature type="chain" id="PRO_5009313726" evidence="2">
    <location>
        <begin position="23"/>
        <end position="103"/>
    </location>
</feature>
<feature type="signal peptide" evidence="2">
    <location>
        <begin position="1"/>
        <end position="22"/>
    </location>
</feature>
<evidence type="ECO:0000256" key="1">
    <source>
        <dbReference type="SAM" id="MobiDB-lite"/>
    </source>
</evidence>
<dbReference type="Proteomes" id="UP000095287">
    <property type="component" value="Unplaced"/>
</dbReference>
<dbReference type="AlphaFoldDB" id="A0A1I7ZNT9"/>
<evidence type="ECO:0000313" key="4">
    <source>
        <dbReference type="WBParaSite" id="L893_g28334.t1"/>
    </source>
</evidence>
<reference evidence="4" key="1">
    <citation type="submission" date="2016-11" db="UniProtKB">
        <authorList>
            <consortium name="WormBaseParasite"/>
        </authorList>
    </citation>
    <scope>IDENTIFICATION</scope>
</reference>
<keyword evidence="3" id="KW-1185">Reference proteome</keyword>
<evidence type="ECO:0000256" key="2">
    <source>
        <dbReference type="SAM" id="SignalP"/>
    </source>
</evidence>
<sequence>MIVSKSLFFLVFSGIEITAVCCMDVVLERLRYQCGKTFTVICTDKYSQINASSTSYLPGAVAYPTGAGGGGGAPHPEGAAQGGGGGGAPHPEGAAQGGASDGS</sequence>